<dbReference type="Proteomes" id="UP000663879">
    <property type="component" value="Unassembled WGS sequence"/>
</dbReference>
<dbReference type="PANTHER" id="PTHR28037">
    <property type="entry name" value="ALCOHOL O-ACETYLTRANSFERASE 1-RELATED"/>
    <property type="match status" value="1"/>
</dbReference>
<accession>A0A814ATU1</accession>
<dbReference type="SUPFAM" id="SSF52777">
    <property type="entry name" value="CoA-dependent acyltransferases"/>
    <property type="match status" value="1"/>
</dbReference>
<dbReference type="InterPro" id="IPR052058">
    <property type="entry name" value="Alcohol_O-acetyltransferase"/>
</dbReference>
<dbReference type="EMBL" id="CAJNOC010002216">
    <property type="protein sequence ID" value="CAF0919734.1"/>
    <property type="molecule type" value="Genomic_DNA"/>
</dbReference>
<dbReference type="AlphaFoldDB" id="A0A814ATU1"/>
<protein>
    <recommendedName>
        <fullName evidence="3">Condensation domain-containing protein</fullName>
    </recommendedName>
</protein>
<evidence type="ECO:0000313" key="2">
    <source>
        <dbReference type="Proteomes" id="UP000663879"/>
    </source>
</evidence>
<evidence type="ECO:0008006" key="3">
    <source>
        <dbReference type="Google" id="ProtNLM"/>
    </source>
</evidence>
<proteinExistence type="predicted"/>
<dbReference type="OrthoDB" id="10202744at2759"/>
<dbReference type="InterPro" id="IPR023213">
    <property type="entry name" value="CAT-like_dom_sf"/>
</dbReference>
<comment type="caution">
    <text evidence="1">The sequence shown here is derived from an EMBL/GenBank/DDBJ whole genome shotgun (WGS) entry which is preliminary data.</text>
</comment>
<gene>
    <name evidence="1" type="ORF">OXX778_LOCUS12322</name>
</gene>
<name>A0A814ATU1_9BILA</name>
<sequence>MIGSHLRDNNDNSNKWSFKPELTNNFYMNESYESFNSYDTQEGSIIRKLGAAELVYEYEIPTKGLLLPFTLVFNSCVNLFEHKNKIEKAINKWKTSHPFLCAKIQTKQDLEHADFSRERYFVYASKDKIKSMDNVKYLILDNEMDWIKYHEIEMNSEPVDSKNGLLWRIAFLKLNTCQKYCIILTIHHAIIDGRNAPVLLQQLLYFIEKSIQNKRIEDRVYQVYPSIEETLFKNNRNEMKNVKFNPDYFIPHQNRIPKEFKNKKQTDNNESVDSKFKCFTIKNEKFRGLYKNSKLNKTKLTGCLNVVTALACLEMYKEFKCNQKQDNELYENAKLSNLLLDLFDENIQFQNGGSHFCISNVGRIDHAYKMQLFKTKEMFFSVSVKENRWSAVNFNGLCTIDDTLCWSLCYNSYCYDDDVIDFLIQKIIFIIDCICE</sequence>
<dbReference type="PANTHER" id="PTHR28037:SF1">
    <property type="entry name" value="ALCOHOL O-ACETYLTRANSFERASE 1-RELATED"/>
    <property type="match status" value="1"/>
</dbReference>
<keyword evidence="2" id="KW-1185">Reference proteome</keyword>
<reference evidence="1" key="1">
    <citation type="submission" date="2021-02" db="EMBL/GenBank/DDBJ databases">
        <authorList>
            <person name="Nowell W R."/>
        </authorList>
    </citation>
    <scope>NUCLEOTIDE SEQUENCE</scope>
    <source>
        <strain evidence="1">Ploen Becks lab</strain>
    </source>
</reference>
<organism evidence="1 2">
    <name type="scientific">Brachionus calyciflorus</name>
    <dbReference type="NCBI Taxonomy" id="104777"/>
    <lineage>
        <taxon>Eukaryota</taxon>
        <taxon>Metazoa</taxon>
        <taxon>Spiralia</taxon>
        <taxon>Gnathifera</taxon>
        <taxon>Rotifera</taxon>
        <taxon>Eurotatoria</taxon>
        <taxon>Monogononta</taxon>
        <taxon>Pseudotrocha</taxon>
        <taxon>Ploima</taxon>
        <taxon>Brachionidae</taxon>
        <taxon>Brachionus</taxon>
    </lineage>
</organism>
<evidence type="ECO:0000313" key="1">
    <source>
        <dbReference type="EMBL" id="CAF0919734.1"/>
    </source>
</evidence>
<dbReference type="Gene3D" id="3.30.559.10">
    <property type="entry name" value="Chloramphenicol acetyltransferase-like domain"/>
    <property type="match status" value="1"/>
</dbReference>